<dbReference type="SUPFAM" id="SSF56112">
    <property type="entry name" value="Protein kinase-like (PK-like)"/>
    <property type="match status" value="1"/>
</dbReference>
<keyword evidence="4" id="KW-1185">Reference proteome</keyword>
<dbReference type="EMBL" id="JAWDGP010002638">
    <property type="protein sequence ID" value="KAK3781284.1"/>
    <property type="molecule type" value="Genomic_DNA"/>
</dbReference>
<dbReference type="GO" id="GO:0004672">
    <property type="term" value="F:protein kinase activity"/>
    <property type="evidence" value="ECO:0007669"/>
    <property type="project" value="InterPro"/>
</dbReference>
<proteinExistence type="predicted"/>
<feature type="region of interest" description="Disordered" evidence="1">
    <location>
        <begin position="454"/>
        <end position="485"/>
    </location>
</feature>
<feature type="compositionally biased region" description="Low complexity" evidence="1">
    <location>
        <begin position="454"/>
        <end position="467"/>
    </location>
</feature>
<feature type="region of interest" description="Disordered" evidence="1">
    <location>
        <begin position="14"/>
        <end position="62"/>
    </location>
</feature>
<evidence type="ECO:0000313" key="4">
    <source>
        <dbReference type="Proteomes" id="UP001283361"/>
    </source>
</evidence>
<evidence type="ECO:0000259" key="2">
    <source>
        <dbReference type="PROSITE" id="PS50011"/>
    </source>
</evidence>
<evidence type="ECO:0000256" key="1">
    <source>
        <dbReference type="SAM" id="MobiDB-lite"/>
    </source>
</evidence>
<dbReference type="InterPro" id="IPR011009">
    <property type="entry name" value="Kinase-like_dom_sf"/>
</dbReference>
<dbReference type="Gene3D" id="1.10.510.10">
    <property type="entry name" value="Transferase(Phosphotransferase) domain 1"/>
    <property type="match status" value="1"/>
</dbReference>
<dbReference type="GO" id="GO:0005524">
    <property type="term" value="F:ATP binding"/>
    <property type="evidence" value="ECO:0007669"/>
    <property type="project" value="InterPro"/>
</dbReference>
<feature type="compositionally biased region" description="Basic and acidic residues" evidence="1">
    <location>
        <begin position="17"/>
        <end position="34"/>
    </location>
</feature>
<evidence type="ECO:0000313" key="3">
    <source>
        <dbReference type="EMBL" id="KAK3781284.1"/>
    </source>
</evidence>
<reference evidence="3" key="1">
    <citation type="journal article" date="2023" name="G3 (Bethesda)">
        <title>A reference genome for the long-term kleptoplast-retaining sea slug Elysia crispata morphotype clarki.</title>
        <authorList>
            <person name="Eastman K.E."/>
            <person name="Pendleton A.L."/>
            <person name="Shaikh M.A."/>
            <person name="Suttiyut T."/>
            <person name="Ogas R."/>
            <person name="Tomko P."/>
            <person name="Gavelis G."/>
            <person name="Widhalm J.R."/>
            <person name="Wisecaver J.H."/>
        </authorList>
    </citation>
    <scope>NUCLEOTIDE SEQUENCE</scope>
    <source>
        <strain evidence="3">ECLA1</strain>
    </source>
</reference>
<feature type="domain" description="Protein kinase" evidence="2">
    <location>
        <begin position="342"/>
        <end position="631"/>
    </location>
</feature>
<dbReference type="GO" id="GO:0005634">
    <property type="term" value="C:nucleus"/>
    <property type="evidence" value="ECO:0007669"/>
    <property type="project" value="TreeGrafter"/>
</dbReference>
<dbReference type="AlphaFoldDB" id="A0AAE1A4P7"/>
<gene>
    <name evidence="3" type="ORF">RRG08_055183</name>
</gene>
<dbReference type="Pfam" id="PF00069">
    <property type="entry name" value="Pkinase"/>
    <property type="match status" value="1"/>
</dbReference>
<protein>
    <recommendedName>
        <fullName evidence="2">Protein kinase domain-containing protein</fullName>
    </recommendedName>
</protein>
<sequence length="631" mass="70701">MSNRRLQQLINITTLTDDCKSKESEKEAKKEKKSPVAKSQTKVSGAEKRRDDRNPNSGGLAKSLYRLDTDLAMATLQDYEDDNATFGNINQTNQNRPRADFISSTPKKERWATHPTIMTHVPSHLCKVKASLEVTDSRHAHMEAPCKEPTSRHSNVWEAILRRRHPEHVRMVSEAQSTKSAQTSVNIVTKSDHEGQSRLKPVTMPGVEHIVKVLVEAEEEGRCDSLNSGRQKELRWESANLEQNSGENIKKKRSKSVQKEPKGQGQQVNHRRASKTACGFWQSLVDEDKIGSKSDDSKEDAKKHKESSLQAMTPDVQFLPEELEHKEVVPPEVTRSCKAKGYEILRRLSRGKFRENIRLYLASNESNPKFSPVEITVVTLPSRSYARIFLEASFTDSSSARKRQGFSSQQTPACILLPAHTNLLTRFHVFTTGNCVYQVSNHCSWPTLASLLQSLPSESPPTGNSNNGHHHNGSQEVHAHRPDSTRLAPHGWKRVAFQGCDGSCEVVAVGCSNRTGGKSQEKTYSNQAGLVKLQESATRIIFRQICAGLKHLHDHELFHSDLNCSNVLVTDKLQVKLTGYGLCGLHTPWKSSPGESCDLPLADPYDVYIPPEIMTSRSYKCWTKSSDIWSL</sequence>
<feature type="region of interest" description="Disordered" evidence="1">
    <location>
        <begin position="289"/>
        <end position="309"/>
    </location>
</feature>
<accession>A0AAE1A4P7</accession>
<dbReference type="PROSITE" id="PS50011">
    <property type="entry name" value="PROTEIN_KINASE_DOM"/>
    <property type="match status" value="1"/>
</dbReference>
<name>A0AAE1A4P7_9GAST</name>
<dbReference type="PANTHER" id="PTHR24345:SF87">
    <property type="entry name" value="TBC1 DOMAIN CONTAINING KINASE"/>
    <property type="match status" value="1"/>
</dbReference>
<dbReference type="PANTHER" id="PTHR24345">
    <property type="entry name" value="SERINE/THREONINE-PROTEIN KINASE PLK"/>
    <property type="match status" value="1"/>
</dbReference>
<feature type="compositionally biased region" description="Basic and acidic residues" evidence="1">
    <location>
        <begin position="289"/>
        <end position="307"/>
    </location>
</feature>
<dbReference type="InterPro" id="IPR000719">
    <property type="entry name" value="Prot_kinase_dom"/>
</dbReference>
<organism evidence="3 4">
    <name type="scientific">Elysia crispata</name>
    <name type="common">lettuce slug</name>
    <dbReference type="NCBI Taxonomy" id="231223"/>
    <lineage>
        <taxon>Eukaryota</taxon>
        <taxon>Metazoa</taxon>
        <taxon>Spiralia</taxon>
        <taxon>Lophotrochozoa</taxon>
        <taxon>Mollusca</taxon>
        <taxon>Gastropoda</taxon>
        <taxon>Heterobranchia</taxon>
        <taxon>Euthyneura</taxon>
        <taxon>Panpulmonata</taxon>
        <taxon>Sacoglossa</taxon>
        <taxon>Placobranchoidea</taxon>
        <taxon>Plakobranchidae</taxon>
        <taxon>Elysia</taxon>
    </lineage>
</organism>
<comment type="caution">
    <text evidence="3">The sequence shown here is derived from an EMBL/GenBank/DDBJ whole genome shotgun (WGS) entry which is preliminary data.</text>
</comment>
<feature type="compositionally biased region" description="Basic and acidic residues" evidence="1">
    <location>
        <begin position="45"/>
        <end position="54"/>
    </location>
</feature>
<dbReference type="Proteomes" id="UP001283361">
    <property type="component" value="Unassembled WGS sequence"/>
</dbReference>
<feature type="region of interest" description="Disordered" evidence="1">
    <location>
        <begin position="224"/>
        <end position="274"/>
    </location>
</feature>